<feature type="site" description="Interaction with tRNA" evidence="9">
    <location>
        <position position="330"/>
    </location>
</feature>
<evidence type="ECO:0000256" key="5">
    <source>
        <dbReference type="ARBA" id="ARBA00022840"/>
    </source>
</evidence>
<keyword evidence="9" id="KW-0963">Cytoplasm</keyword>
<dbReference type="PANTHER" id="PTHR11933:SF5">
    <property type="entry name" value="MITOCHONDRIAL TRNA-SPECIFIC 2-THIOURIDYLASE 1"/>
    <property type="match status" value="1"/>
</dbReference>
<dbReference type="AlphaFoldDB" id="A0A0N1MRN9"/>
<evidence type="ECO:0000313" key="12">
    <source>
        <dbReference type="EMBL" id="KPH56427.1"/>
    </source>
</evidence>
<comment type="subcellular location">
    <subcellularLocation>
        <location evidence="9">Cytoplasm</location>
    </subcellularLocation>
</comment>
<feature type="binding site" evidence="9">
    <location>
        <position position="33"/>
    </location>
    <ligand>
        <name>ATP</name>
        <dbReference type="ChEBI" id="CHEBI:30616"/>
    </ligand>
</feature>
<evidence type="ECO:0000256" key="4">
    <source>
        <dbReference type="ARBA" id="ARBA00022741"/>
    </source>
</evidence>
<dbReference type="SUPFAM" id="SSF52402">
    <property type="entry name" value="Adenine nucleotide alpha hydrolases-like"/>
    <property type="match status" value="1"/>
</dbReference>
<dbReference type="RefSeq" id="WP_054195611.1">
    <property type="nucleotide sequence ID" value="NZ_CALUQK010000011.1"/>
</dbReference>
<protein>
    <recommendedName>
        <fullName evidence="9">tRNA-specific 2-thiouridylase MnmA</fullName>
        <ecNumber evidence="9">2.8.1.13</ecNumber>
    </recommendedName>
</protein>
<accession>A0A0N1MRN9</accession>
<comment type="caution">
    <text evidence="9">Lacks conserved residue(s) required for the propagation of feature annotation.</text>
</comment>
<keyword evidence="7" id="KW-1015">Disulfide bond</keyword>
<comment type="caution">
    <text evidence="12">The sequence shown here is derived from an EMBL/GenBank/DDBJ whole genome shotgun (WGS) entry which is preliminary data.</text>
</comment>
<evidence type="ECO:0000259" key="10">
    <source>
        <dbReference type="Pfam" id="PF20258"/>
    </source>
</evidence>
<evidence type="ECO:0000256" key="6">
    <source>
        <dbReference type="ARBA" id="ARBA00022884"/>
    </source>
</evidence>
<dbReference type="GO" id="GO:0002143">
    <property type="term" value="P:tRNA wobble position uridine thiolation"/>
    <property type="evidence" value="ECO:0007669"/>
    <property type="project" value="TreeGrafter"/>
</dbReference>
<feature type="region of interest" description="Interaction with tRNA" evidence="9">
    <location>
        <begin position="294"/>
        <end position="295"/>
    </location>
</feature>
<keyword evidence="6 9" id="KW-0694">RNA-binding</keyword>
<dbReference type="OrthoDB" id="9800696at2"/>
<feature type="domain" description="tRNA-specific 2-thiouridylase MnmA-like central" evidence="11">
    <location>
        <begin position="197"/>
        <end position="260"/>
    </location>
</feature>
<feature type="domain" description="tRNA-specific 2-thiouridylase MnmA-like C-terminal" evidence="10">
    <location>
        <begin position="279"/>
        <end position="346"/>
    </location>
</feature>
<dbReference type="FunFam" id="2.30.30.280:FF:000001">
    <property type="entry name" value="tRNA-specific 2-thiouridylase MnmA"/>
    <property type="match status" value="1"/>
</dbReference>
<evidence type="ECO:0000259" key="11">
    <source>
        <dbReference type="Pfam" id="PF20259"/>
    </source>
</evidence>
<keyword evidence="1 9" id="KW-0820">tRNA-binding</keyword>
<dbReference type="GO" id="GO:0005524">
    <property type="term" value="F:ATP binding"/>
    <property type="evidence" value="ECO:0007669"/>
    <property type="project" value="UniProtKB-KW"/>
</dbReference>
<evidence type="ECO:0000256" key="9">
    <source>
        <dbReference type="HAMAP-Rule" id="MF_00144"/>
    </source>
</evidence>
<comment type="similarity">
    <text evidence="9">Belongs to the MnmA/TRMU family.</text>
</comment>
<feature type="active site" description="Nucleophile" evidence="9">
    <location>
        <position position="93"/>
    </location>
</feature>
<dbReference type="GO" id="GO:0103016">
    <property type="term" value="F:tRNA-uridine 2-sulfurtransferase activity"/>
    <property type="evidence" value="ECO:0007669"/>
    <property type="project" value="UniProtKB-EC"/>
</dbReference>
<dbReference type="HAMAP" id="MF_00144">
    <property type="entry name" value="tRNA_thiouridyl_MnmA"/>
    <property type="match status" value="1"/>
</dbReference>
<feature type="binding site" evidence="9">
    <location>
        <begin position="7"/>
        <end position="14"/>
    </location>
    <ligand>
        <name>ATP</name>
        <dbReference type="ChEBI" id="CHEBI:30616"/>
    </ligand>
</feature>
<dbReference type="GO" id="GO:0000049">
    <property type="term" value="F:tRNA binding"/>
    <property type="evidence" value="ECO:0007669"/>
    <property type="project" value="UniProtKB-KW"/>
</dbReference>
<keyword evidence="4 9" id="KW-0547">Nucleotide-binding</keyword>
<keyword evidence="5 9" id="KW-0067">ATP-binding</keyword>
<dbReference type="Gene3D" id="2.30.30.280">
    <property type="entry name" value="Adenine nucleotide alpha hydrolases-like domains"/>
    <property type="match status" value="1"/>
</dbReference>
<dbReference type="NCBIfam" id="NF001138">
    <property type="entry name" value="PRK00143.1"/>
    <property type="match status" value="1"/>
</dbReference>
<evidence type="ECO:0000256" key="7">
    <source>
        <dbReference type="ARBA" id="ARBA00023157"/>
    </source>
</evidence>
<dbReference type="GeneID" id="93197012"/>
<evidence type="ECO:0000313" key="13">
    <source>
        <dbReference type="Proteomes" id="UP000037997"/>
    </source>
</evidence>
<comment type="catalytic activity">
    <reaction evidence="8 9">
        <text>S-sulfanyl-L-cysteinyl-[protein] + uridine(34) in tRNA + AH2 + ATP = 2-thiouridine(34) in tRNA + L-cysteinyl-[protein] + A + AMP + diphosphate + H(+)</text>
        <dbReference type="Rhea" id="RHEA:47032"/>
        <dbReference type="Rhea" id="RHEA-COMP:10131"/>
        <dbReference type="Rhea" id="RHEA-COMP:11726"/>
        <dbReference type="Rhea" id="RHEA-COMP:11727"/>
        <dbReference type="Rhea" id="RHEA-COMP:11728"/>
        <dbReference type="ChEBI" id="CHEBI:13193"/>
        <dbReference type="ChEBI" id="CHEBI:15378"/>
        <dbReference type="ChEBI" id="CHEBI:17499"/>
        <dbReference type="ChEBI" id="CHEBI:29950"/>
        <dbReference type="ChEBI" id="CHEBI:30616"/>
        <dbReference type="ChEBI" id="CHEBI:33019"/>
        <dbReference type="ChEBI" id="CHEBI:61963"/>
        <dbReference type="ChEBI" id="CHEBI:65315"/>
        <dbReference type="ChEBI" id="CHEBI:87170"/>
        <dbReference type="ChEBI" id="CHEBI:456215"/>
        <dbReference type="EC" id="2.8.1.13"/>
    </reaction>
</comment>
<dbReference type="EC" id="2.8.1.13" evidence="9"/>
<evidence type="ECO:0000256" key="2">
    <source>
        <dbReference type="ARBA" id="ARBA00022679"/>
    </source>
</evidence>
<feature type="binding site" evidence="9">
    <location>
        <position position="117"/>
    </location>
    <ligand>
        <name>ATP</name>
        <dbReference type="ChEBI" id="CHEBI:30616"/>
    </ligand>
</feature>
<dbReference type="Pfam" id="PF03054">
    <property type="entry name" value="tRNA_Me_trans"/>
    <property type="match status" value="1"/>
</dbReference>
<dbReference type="PATRIC" id="fig|35818.11.peg.295"/>
<feature type="site" description="Interaction with tRNA" evidence="9">
    <location>
        <position position="118"/>
    </location>
</feature>
<dbReference type="GO" id="GO:0005737">
    <property type="term" value="C:cytoplasm"/>
    <property type="evidence" value="ECO:0007669"/>
    <property type="project" value="UniProtKB-SubCell"/>
</dbReference>
<reference evidence="12 13" key="1">
    <citation type="submission" date="2014-06" db="EMBL/GenBank/DDBJ databases">
        <title>Helicobacter pullorum isolates in fresh chicken meat - phenotypic and genotypic features.</title>
        <authorList>
            <person name="Borges V."/>
            <person name="Santos A."/>
            <person name="Correia C.B."/>
            <person name="Saraiva M."/>
            <person name="Menard A."/>
            <person name="Vieira L."/>
            <person name="Sampaio D.A."/>
            <person name="Gomes J.P."/>
            <person name="Oleastro M."/>
        </authorList>
    </citation>
    <scope>NUCLEOTIDE SEQUENCE [LARGE SCALE GENOMIC DNA]</scope>
    <source>
        <strain evidence="12 13">229334/12</strain>
    </source>
</reference>
<dbReference type="NCBIfam" id="TIGR00420">
    <property type="entry name" value="trmU"/>
    <property type="match status" value="1"/>
</dbReference>
<evidence type="ECO:0000256" key="1">
    <source>
        <dbReference type="ARBA" id="ARBA00022555"/>
    </source>
</evidence>
<dbReference type="PANTHER" id="PTHR11933">
    <property type="entry name" value="TRNA 5-METHYLAMINOMETHYL-2-THIOURIDYLATE -METHYLTRANSFERASE"/>
    <property type="match status" value="1"/>
</dbReference>
<dbReference type="Gene3D" id="2.40.30.10">
    <property type="entry name" value="Translation factors"/>
    <property type="match status" value="1"/>
</dbReference>
<name>A0A0N1MRN9_9HELI</name>
<dbReference type="STRING" id="35818.HPU229336_04600"/>
<proteinExistence type="inferred from homology"/>
<dbReference type="Proteomes" id="UP000037997">
    <property type="component" value="Unassembled WGS sequence"/>
</dbReference>
<keyword evidence="2 9" id="KW-0808">Transferase</keyword>
<dbReference type="EMBL" id="JNOC01000015">
    <property type="protein sequence ID" value="KPH56427.1"/>
    <property type="molecule type" value="Genomic_DNA"/>
</dbReference>
<feature type="active site" description="Cysteine persulfide intermediate" evidence="9">
    <location>
        <position position="188"/>
    </location>
</feature>
<dbReference type="Pfam" id="PF20259">
    <property type="entry name" value="tRNA_Me_trans_M"/>
    <property type="match status" value="1"/>
</dbReference>
<keyword evidence="3 9" id="KW-0819">tRNA processing</keyword>
<feature type="region of interest" description="Interaction with tRNA" evidence="9">
    <location>
        <begin position="135"/>
        <end position="137"/>
    </location>
</feature>
<dbReference type="InterPro" id="IPR023382">
    <property type="entry name" value="MnmA-like_central_sf"/>
</dbReference>
<sequence>MKKVLLLMSGGVDSSYCAYLLQKQGYSVYGIYLKLHNKDEKHQYYTQNIQKCSEYLKIPYQIVDERELFKKSVYDYFVESYKQGLTPNPCAMCNPNVKFHIAFKLAKELNCDFVATGHYAQIQNGRIAQAVDTHKDQSYFLFGLKQEWIDRIIFPLGDKKKEEIKPIALKELPWLGTLETYKDSQEICFVENSYIDILQKHYNTNKTGDVLDSKGNKIGTHKGYMQYTIGKRKGFTIKGALTPHYVLKINPKENTIIVGDKEELATTQVQALNLSLPQEWFEDKRQIDCEVKIRYKSHKIPAKISLENKNNQNIITAHLKEAAYGVANGQALVLYEGNQVLGGGFIGTF</sequence>
<dbReference type="InterPro" id="IPR046884">
    <property type="entry name" value="MnmA-like_central"/>
</dbReference>
<evidence type="ECO:0000256" key="3">
    <source>
        <dbReference type="ARBA" id="ARBA00022694"/>
    </source>
</evidence>
<dbReference type="CDD" id="cd01998">
    <property type="entry name" value="MnmA_TRMU-like"/>
    <property type="match status" value="1"/>
</dbReference>
<comment type="function">
    <text evidence="9">Catalyzes the 2-thiolation of uridine at the wobble position (U34) of tRNA, leading to the formation of s(2)U34.</text>
</comment>
<dbReference type="InterPro" id="IPR004506">
    <property type="entry name" value="MnmA-like"/>
</dbReference>
<dbReference type="InterPro" id="IPR046885">
    <property type="entry name" value="MnmA-like_C"/>
</dbReference>
<dbReference type="Pfam" id="PF20258">
    <property type="entry name" value="tRNA_Me_trans_C"/>
    <property type="match status" value="1"/>
</dbReference>
<gene>
    <name evidence="9" type="primary">mnmA</name>
    <name evidence="12" type="ORF">HPU229334_01500</name>
</gene>
<evidence type="ECO:0000256" key="8">
    <source>
        <dbReference type="ARBA" id="ARBA00051542"/>
    </source>
</evidence>
<dbReference type="InterPro" id="IPR014729">
    <property type="entry name" value="Rossmann-like_a/b/a_fold"/>
</dbReference>
<organism evidence="12 13">
    <name type="scientific">Helicobacter pullorum</name>
    <dbReference type="NCBI Taxonomy" id="35818"/>
    <lineage>
        <taxon>Bacteria</taxon>
        <taxon>Pseudomonadati</taxon>
        <taxon>Campylobacterota</taxon>
        <taxon>Epsilonproteobacteria</taxon>
        <taxon>Campylobacterales</taxon>
        <taxon>Helicobacteraceae</taxon>
        <taxon>Helicobacter</taxon>
    </lineage>
</organism>
<dbReference type="Gene3D" id="3.40.50.620">
    <property type="entry name" value="HUPs"/>
    <property type="match status" value="1"/>
</dbReference>